<dbReference type="InterPro" id="IPR013538">
    <property type="entry name" value="ASHA1/2-like_C"/>
</dbReference>
<dbReference type="CDD" id="cd07814">
    <property type="entry name" value="SRPBCC_CalC_Aha1-like"/>
    <property type="match status" value="1"/>
</dbReference>
<dbReference type="SUPFAM" id="SSF55961">
    <property type="entry name" value="Bet v1-like"/>
    <property type="match status" value="1"/>
</dbReference>
<evidence type="ECO:0000259" key="2">
    <source>
        <dbReference type="Pfam" id="PF08327"/>
    </source>
</evidence>
<dbReference type="InterPro" id="IPR023393">
    <property type="entry name" value="START-like_dom_sf"/>
</dbReference>
<evidence type="ECO:0000313" key="3">
    <source>
        <dbReference type="EMBL" id="MFC6762293.1"/>
    </source>
</evidence>
<dbReference type="Gene3D" id="3.30.530.20">
    <property type="match status" value="1"/>
</dbReference>
<feature type="domain" description="Activator of Hsp90 ATPase homologue 1/2-like C-terminal" evidence="2">
    <location>
        <begin position="20"/>
        <end position="132"/>
    </location>
</feature>
<comment type="similarity">
    <text evidence="1">Belongs to the AHA1 family.</text>
</comment>
<comment type="caution">
    <text evidence="3">The sequence shown here is derived from an EMBL/GenBank/DDBJ whole genome shotgun (WGS) entry which is preliminary data.</text>
</comment>
<organism evidence="3 4">
    <name type="scientific">Sulfitobacter porphyrae</name>
    <dbReference type="NCBI Taxonomy" id="1246864"/>
    <lineage>
        <taxon>Bacteria</taxon>
        <taxon>Pseudomonadati</taxon>
        <taxon>Pseudomonadota</taxon>
        <taxon>Alphaproteobacteria</taxon>
        <taxon>Rhodobacterales</taxon>
        <taxon>Roseobacteraceae</taxon>
        <taxon>Sulfitobacter</taxon>
    </lineage>
</organism>
<dbReference type="Pfam" id="PF08327">
    <property type="entry name" value="AHSA1"/>
    <property type="match status" value="1"/>
</dbReference>
<evidence type="ECO:0000256" key="1">
    <source>
        <dbReference type="ARBA" id="ARBA00006817"/>
    </source>
</evidence>
<sequence>MTETENITRTVVKERDLRHAPEKVWRALTQKHLMEEWLMKSDFKPEVGHRFDLEADWGTVSCEVLAVEPHKSLSYSWVAQGLESVVTWTLTETGTGTHLKMEQSGFGSGQDRAYHGARAGWEQFLGRLEEVIAGLDDEDAQ</sequence>
<protein>
    <submittedName>
        <fullName evidence="3">SRPBCC domain-containing protein</fullName>
    </submittedName>
</protein>
<name>A0ABW2BC03_9RHOB</name>
<gene>
    <name evidence="3" type="ORF">ACFQFQ_26680</name>
</gene>
<evidence type="ECO:0000313" key="4">
    <source>
        <dbReference type="Proteomes" id="UP001596353"/>
    </source>
</evidence>
<reference evidence="4" key="1">
    <citation type="journal article" date="2019" name="Int. J. Syst. Evol. Microbiol.">
        <title>The Global Catalogue of Microorganisms (GCM) 10K type strain sequencing project: providing services to taxonomists for standard genome sequencing and annotation.</title>
        <authorList>
            <consortium name="The Broad Institute Genomics Platform"/>
            <consortium name="The Broad Institute Genome Sequencing Center for Infectious Disease"/>
            <person name="Wu L."/>
            <person name="Ma J."/>
        </authorList>
    </citation>
    <scope>NUCLEOTIDE SEQUENCE [LARGE SCALE GENOMIC DNA]</scope>
    <source>
        <strain evidence="4">CCUG 66188</strain>
    </source>
</reference>
<accession>A0ABW2BC03</accession>
<keyword evidence="4" id="KW-1185">Reference proteome</keyword>
<dbReference type="Proteomes" id="UP001596353">
    <property type="component" value="Unassembled WGS sequence"/>
</dbReference>
<proteinExistence type="inferred from homology"/>
<dbReference type="EMBL" id="JBHSWG010000004">
    <property type="protein sequence ID" value="MFC6762293.1"/>
    <property type="molecule type" value="Genomic_DNA"/>
</dbReference>